<evidence type="ECO:0000259" key="3">
    <source>
        <dbReference type="PROSITE" id="PS50048"/>
    </source>
</evidence>
<evidence type="ECO:0000256" key="1">
    <source>
        <dbReference type="ARBA" id="ARBA00023242"/>
    </source>
</evidence>
<organism evidence="4 5">
    <name type="scientific">Vanrija albida</name>
    <dbReference type="NCBI Taxonomy" id="181172"/>
    <lineage>
        <taxon>Eukaryota</taxon>
        <taxon>Fungi</taxon>
        <taxon>Dikarya</taxon>
        <taxon>Basidiomycota</taxon>
        <taxon>Agaricomycotina</taxon>
        <taxon>Tremellomycetes</taxon>
        <taxon>Trichosporonales</taxon>
        <taxon>Trichosporonaceae</taxon>
        <taxon>Vanrija</taxon>
    </lineage>
</organism>
<feature type="compositionally biased region" description="Pro residues" evidence="2">
    <location>
        <begin position="205"/>
        <end position="217"/>
    </location>
</feature>
<reference evidence="4 5" key="1">
    <citation type="submission" date="2023-08" db="EMBL/GenBank/DDBJ databases">
        <title>Annotated Genome Sequence of Vanrija albida AlHP1.</title>
        <authorList>
            <person name="Herzog R."/>
        </authorList>
    </citation>
    <scope>NUCLEOTIDE SEQUENCE [LARGE SCALE GENOMIC DNA]</scope>
    <source>
        <strain evidence="4 5">AlHP1</strain>
    </source>
</reference>
<comment type="caution">
    <text evidence="4">The sequence shown here is derived from an EMBL/GenBank/DDBJ whole genome shotgun (WGS) entry which is preliminary data.</text>
</comment>
<dbReference type="PROSITE" id="PS00463">
    <property type="entry name" value="ZN2_CY6_FUNGAL_1"/>
    <property type="match status" value="1"/>
</dbReference>
<dbReference type="EMBL" id="JBBXJM010000003">
    <property type="protein sequence ID" value="KAL1410370.1"/>
    <property type="molecule type" value="Genomic_DNA"/>
</dbReference>
<feature type="region of interest" description="Disordered" evidence="2">
    <location>
        <begin position="185"/>
        <end position="218"/>
    </location>
</feature>
<dbReference type="CDD" id="cd00067">
    <property type="entry name" value="GAL4"/>
    <property type="match status" value="1"/>
</dbReference>
<feature type="region of interest" description="Disordered" evidence="2">
    <location>
        <begin position="40"/>
        <end position="124"/>
    </location>
</feature>
<feature type="compositionally biased region" description="Low complexity" evidence="2">
    <location>
        <begin position="71"/>
        <end position="95"/>
    </location>
</feature>
<evidence type="ECO:0000313" key="4">
    <source>
        <dbReference type="EMBL" id="KAL1410370.1"/>
    </source>
</evidence>
<dbReference type="SMART" id="SM00066">
    <property type="entry name" value="GAL4"/>
    <property type="match status" value="1"/>
</dbReference>
<accession>A0ABR3Q6K9</accession>
<proteinExistence type="predicted"/>
<dbReference type="PANTHER" id="PTHR31668">
    <property type="entry name" value="GLUCOSE TRANSPORT TRANSCRIPTION REGULATOR RGT1-RELATED-RELATED"/>
    <property type="match status" value="1"/>
</dbReference>
<dbReference type="GeneID" id="95985421"/>
<evidence type="ECO:0000313" key="5">
    <source>
        <dbReference type="Proteomes" id="UP001565368"/>
    </source>
</evidence>
<feature type="domain" description="Zn(2)-C6 fungal-type" evidence="3">
    <location>
        <begin position="11"/>
        <end position="42"/>
    </location>
</feature>
<keyword evidence="1" id="KW-0539">Nucleus</keyword>
<dbReference type="SUPFAM" id="SSF57701">
    <property type="entry name" value="Zn2/Cys6 DNA-binding domain"/>
    <property type="match status" value="1"/>
</dbReference>
<dbReference type="InterPro" id="IPR036864">
    <property type="entry name" value="Zn2-C6_fun-type_DNA-bd_sf"/>
</dbReference>
<sequence>MERRRKHTSRACDQCSRRKIRCLGGPDTVCPTCEKLGKKCTWENEHRPRGPKRAGAPATPAPSGRPSPRQAEAVATAVAETVPVFTSAPSSSPTAEPAPPPSPPSSSSARLLPPINAASSSSVPLLTSNAGQEAHFSEAAADDSFLAASAWLDASDLTSLWPEVSAPQTALPWLDSFDWLFSAPPSRQPSVPRGDDPPAGTEPSAAPPASVPAPHTAPSPGFEAYIDDAKLGEYVQAFFDHARPHLPILDQEVVVRRLAQGDHLVERHFRALVYAMAAVCEIIAAMAKPQSARREDILAVKGYVADAALCCTIAGPISQFSVDDIATSVLLNYVYLVLGDLNTSWFYLQQAVSIAQVLQLDEGGPKDTAVGLMAYCILTIIERAQAVTPTTNQKHSQILRFPGNIWELTRQRRESFPAKELSGFPLHHLRLFSLVDREVVACWRGGCARDGVMCGRWTVESAVALQQTLSREFETALAQEHDKENVNLVITAAWLRDRFWNICRTHGLVTQHGHKHAELSLDLLLDNLARTSTFCASVPAADFDPIFDWVIKVSDIVMTAITVLKSRQAWAALPNHAMQASVLQVSYLPYIHRFIGMLVTCSREEHVAELVKALSEAV</sequence>
<dbReference type="RefSeq" id="XP_069210314.1">
    <property type="nucleotide sequence ID" value="XM_069352896.1"/>
</dbReference>
<dbReference type="InterPro" id="IPR050797">
    <property type="entry name" value="Carb_Metab_Trans_Reg"/>
</dbReference>
<dbReference type="InterPro" id="IPR001138">
    <property type="entry name" value="Zn2Cys6_DnaBD"/>
</dbReference>
<gene>
    <name evidence="4" type="ORF">Q8F55_004378</name>
</gene>
<dbReference type="Pfam" id="PF00172">
    <property type="entry name" value="Zn_clus"/>
    <property type="match status" value="1"/>
</dbReference>
<dbReference type="Proteomes" id="UP001565368">
    <property type="component" value="Unassembled WGS sequence"/>
</dbReference>
<dbReference type="PROSITE" id="PS50048">
    <property type="entry name" value="ZN2_CY6_FUNGAL_2"/>
    <property type="match status" value="1"/>
</dbReference>
<keyword evidence="5" id="KW-1185">Reference proteome</keyword>
<dbReference type="CDD" id="cd12148">
    <property type="entry name" value="fungal_TF_MHR"/>
    <property type="match status" value="1"/>
</dbReference>
<evidence type="ECO:0000256" key="2">
    <source>
        <dbReference type="SAM" id="MobiDB-lite"/>
    </source>
</evidence>
<name>A0ABR3Q6K9_9TREE</name>
<dbReference type="PANTHER" id="PTHR31668:SF30">
    <property type="entry name" value="ZN(II)2CYS6 TRANSCRIPTION FACTOR (EUROFUNG)"/>
    <property type="match status" value="1"/>
</dbReference>
<dbReference type="Gene3D" id="4.10.240.10">
    <property type="entry name" value="Zn(2)-C6 fungal-type DNA-binding domain"/>
    <property type="match status" value="1"/>
</dbReference>
<protein>
    <recommendedName>
        <fullName evidence="3">Zn(2)-C6 fungal-type domain-containing protein</fullName>
    </recommendedName>
</protein>